<dbReference type="Proteomes" id="UP000051184">
    <property type="component" value="Unassembled WGS sequence"/>
</dbReference>
<dbReference type="Pfam" id="PF05494">
    <property type="entry name" value="MlaC"/>
    <property type="match status" value="1"/>
</dbReference>
<organism evidence="1 2">
    <name type="scientific">Cognatishimia activa</name>
    <dbReference type="NCBI Taxonomy" id="1715691"/>
    <lineage>
        <taxon>Bacteria</taxon>
        <taxon>Pseudomonadati</taxon>
        <taxon>Pseudomonadota</taxon>
        <taxon>Alphaproteobacteria</taxon>
        <taxon>Rhodobacterales</taxon>
        <taxon>Paracoccaceae</taxon>
        <taxon>Cognatishimia</taxon>
    </lineage>
</organism>
<accession>A0A0P1IMD4</accession>
<evidence type="ECO:0000313" key="2">
    <source>
        <dbReference type="Proteomes" id="UP000051184"/>
    </source>
</evidence>
<dbReference type="EMBL" id="CYUE01000002">
    <property type="protein sequence ID" value="CUK24729.1"/>
    <property type="molecule type" value="Genomic_DNA"/>
</dbReference>
<reference evidence="2" key="1">
    <citation type="submission" date="2015-09" db="EMBL/GenBank/DDBJ databases">
        <authorList>
            <person name="Rodrigo-Torres Lidia"/>
            <person name="Arahal R.David."/>
        </authorList>
    </citation>
    <scope>NUCLEOTIDE SEQUENCE [LARGE SCALE GENOMIC DNA]</scope>
    <source>
        <strain evidence="2">CECT 5114</strain>
    </source>
</reference>
<dbReference type="Gene3D" id="3.10.450.710">
    <property type="entry name" value="Tgt2/MlaC"/>
    <property type="match status" value="1"/>
</dbReference>
<dbReference type="PANTHER" id="PTHR36573:SF1">
    <property type="entry name" value="INTERMEMBRANE PHOSPHOLIPID TRANSPORT SYSTEM BINDING PROTEIN MLAC"/>
    <property type="match status" value="1"/>
</dbReference>
<sequence length="201" mass="22203">MHSESETLKRRTFLSTIAASTLVPAHAFALTSAEAEKLVDKVVADINKVIGSGKSLNAMIGDFERIFKRYADVAFIAGSALGPDARGLSNSQRNRYVDAFTGYISRKYGKRFNEFVGGRVEVNSTRKVKSYYEVLGTAHLRGESPFELNFRVSNRTGKDLFFDLIIEGISLRLTEKSEIGAMLDKRRGDIDGLIADLKKAG</sequence>
<proteinExistence type="predicted"/>
<dbReference type="InterPro" id="IPR008869">
    <property type="entry name" value="MlaC/ttg2D"/>
</dbReference>
<keyword evidence="2" id="KW-1185">Reference proteome</keyword>
<dbReference type="STRING" id="1715691.TA5113_00275"/>
<dbReference type="AlphaFoldDB" id="A0A0P1IMD4"/>
<name>A0A0P1IMD4_9RHOB</name>
<dbReference type="PANTHER" id="PTHR36573">
    <property type="entry name" value="INTERMEMBRANE PHOSPHOLIPID TRANSPORT SYSTEM BINDING PROTEIN MLAC"/>
    <property type="match status" value="1"/>
</dbReference>
<dbReference type="InterPro" id="IPR006311">
    <property type="entry name" value="TAT_signal"/>
</dbReference>
<protein>
    <submittedName>
        <fullName evidence="1">Putative phospholipid-binding protein MlaC</fullName>
    </submittedName>
</protein>
<gene>
    <name evidence="1" type="primary">mlaC</name>
    <name evidence="1" type="ORF">TA5114_00515</name>
</gene>
<dbReference type="PROSITE" id="PS51318">
    <property type="entry name" value="TAT"/>
    <property type="match status" value="1"/>
</dbReference>
<evidence type="ECO:0000313" key="1">
    <source>
        <dbReference type="EMBL" id="CUK24729.1"/>
    </source>
</evidence>
<dbReference type="InterPro" id="IPR042245">
    <property type="entry name" value="Tgt2/MlaC_sf"/>
</dbReference>